<dbReference type="GO" id="GO:0005737">
    <property type="term" value="C:cytoplasm"/>
    <property type="evidence" value="ECO:0007669"/>
    <property type="project" value="UniProtKB-SubCell"/>
</dbReference>
<dbReference type="Gene3D" id="3.40.50.410">
    <property type="entry name" value="von Willebrand factor, type A domain"/>
    <property type="match status" value="1"/>
</dbReference>
<organism evidence="9 10">
    <name type="scientific">Gonapodya prolifera (strain JEL478)</name>
    <name type="common">Monoblepharis prolifera</name>
    <dbReference type="NCBI Taxonomy" id="1344416"/>
    <lineage>
        <taxon>Eukaryota</taxon>
        <taxon>Fungi</taxon>
        <taxon>Fungi incertae sedis</taxon>
        <taxon>Chytridiomycota</taxon>
        <taxon>Chytridiomycota incertae sedis</taxon>
        <taxon>Monoblepharidomycetes</taxon>
        <taxon>Monoblepharidales</taxon>
        <taxon>Gonapodyaceae</taxon>
        <taxon>Gonapodya</taxon>
    </lineage>
</organism>
<protein>
    <submittedName>
        <fullName evidence="9">Trove-domain-containing protein</fullName>
    </submittedName>
</protein>
<gene>
    <name evidence="9" type="ORF">M427DRAFT_267592</name>
</gene>
<evidence type="ECO:0000313" key="10">
    <source>
        <dbReference type="Proteomes" id="UP000070544"/>
    </source>
</evidence>
<dbReference type="PROSITE" id="PS50988">
    <property type="entry name" value="TROVE"/>
    <property type="match status" value="1"/>
</dbReference>
<comment type="similarity">
    <text evidence="2">Belongs to the Ro 60 kDa family.</text>
</comment>
<evidence type="ECO:0000256" key="4">
    <source>
        <dbReference type="ARBA" id="ARBA00022723"/>
    </source>
</evidence>
<evidence type="ECO:0000256" key="7">
    <source>
        <dbReference type="SAM" id="MobiDB-lite"/>
    </source>
</evidence>
<feature type="domain" description="TROVE" evidence="8">
    <location>
        <begin position="36"/>
        <end position="189"/>
    </location>
</feature>
<comment type="subcellular location">
    <subcellularLocation>
        <location evidence="1">Cytoplasm</location>
    </subcellularLocation>
</comment>
<evidence type="ECO:0000256" key="2">
    <source>
        <dbReference type="ARBA" id="ARBA00007814"/>
    </source>
</evidence>
<dbReference type="AlphaFoldDB" id="A0A139AJF7"/>
<dbReference type="OrthoDB" id="6098064at2759"/>
<accession>A0A139AJF7</accession>
<dbReference type="InterPro" id="IPR008858">
    <property type="entry name" value="TROVE_dom"/>
</dbReference>
<name>A0A139AJF7_GONPJ</name>
<dbReference type="Proteomes" id="UP000070544">
    <property type="component" value="Unassembled WGS sequence"/>
</dbReference>
<keyword evidence="5" id="KW-0694">RNA-binding</keyword>
<keyword evidence="6" id="KW-0687">Ribonucleoprotein</keyword>
<evidence type="ECO:0000259" key="8">
    <source>
        <dbReference type="PROSITE" id="PS50988"/>
    </source>
</evidence>
<dbReference type="GO" id="GO:0046872">
    <property type="term" value="F:metal ion binding"/>
    <property type="evidence" value="ECO:0007669"/>
    <property type="project" value="UniProtKB-KW"/>
</dbReference>
<keyword evidence="10" id="KW-1185">Reference proteome</keyword>
<dbReference type="PANTHER" id="PTHR14202">
    <property type="entry name" value="60 KDA RIBONUCLEOPROTEIN SSA/RO"/>
    <property type="match status" value="1"/>
</dbReference>
<keyword evidence="4" id="KW-0479">Metal-binding</keyword>
<dbReference type="InterPro" id="IPR037214">
    <property type="entry name" value="TROVE_dom_sf"/>
</dbReference>
<feature type="compositionally biased region" description="Polar residues" evidence="7">
    <location>
        <begin position="15"/>
        <end position="27"/>
    </location>
</feature>
<evidence type="ECO:0000256" key="3">
    <source>
        <dbReference type="ARBA" id="ARBA00022490"/>
    </source>
</evidence>
<dbReference type="EMBL" id="KQ965749">
    <property type="protein sequence ID" value="KXS16912.1"/>
    <property type="molecule type" value="Genomic_DNA"/>
</dbReference>
<feature type="region of interest" description="Disordered" evidence="7">
    <location>
        <begin position="15"/>
        <end position="37"/>
    </location>
</feature>
<evidence type="ECO:0000256" key="5">
    <source>
        <dbReference type="ARBA" id="ARBA00022884"/>
    </source>
</evidence>
<proteinExistence type="inferred from homology"/>
<evidence type="ECO:0000256" key="1">
    <source>
        <dbReference type="ARBA" id="ARBA00004496"/>
    </source>
</evidence>
<dbReference type="GO" id="GO:0003723">
    <property type="term" value="F:RNA binding"/>
    <property type="evidence" value="ECO:0007669"/>
    <property type="project" value="UniProtKB-KW"/>
</dbReference>
<dbReference type="GO" id="GO:1990904">
    <property type="term" value="C:ribonucleoprotein complex"/>
    <property type="evidence" value="ECO:0007669"/>
    <property type="project" value="UniProtKB-KW"/>
</dbReference>
<dbReference type="InterPro" id="IPR036465">
    <property type="entry name" value="vWFA_dom_sf"/>
</dbReference>
<evidence type="ECO:0000313" key="9">
    <source>
        <dbReference type="EMBL" id="KXS16912.1"/>
    </source>
</evidence>
<sequence length="189" mass="20635">MASYLKNAASDVTGSSAAADATTQSEQIPGREQDMTQNSAGGFTFKVTDFEGLRRFLVLGTEAGTCYCQETKVALDNAKSIKTIIEEGKGKEVVDVVTEYSEGGRTPKQDTLIFPLALVTRFGNDNQRQYAYTKVAAVCRIPTALFGLIEFIKALSNNSHRMGGRGLHRAIRDWYNLRASGNATKLAQR</sequence>
<dbReference type="PANTHER" id="PTHR14202:SF0">
    <property type="entry name" value="RNA-BINDING PROTEIN RO60"/>
    <property type="match status" value="1"/>
</dbReference>
<reference evidence="9 10" key="1">
    <citation type="journal article" date="2015" name="Genome Biol. Evol.">
        <title>Phylogenomic analyses indicate that early fungi evolved digesting cell walls of algal ancestors of land plants.</title>
        <authorList>
            <person name="Chang Y."/>
            <person name="Wang S."/>
            <person name="Sekimoto S."/>
            <person name="Aerts A.L."/>
            <person name="Choi C."/>
            <person name="Clum A."/>
            <person name="LaButti K.M."/>
            <person name="Lindquist E.A."/>
            <person name="Yee Ngan C."/>
            <person name="Ohm R.A."/>
            <person name="Salamov A.A."/>
            <person name="Grigoriev I.V."/>
            <person name="Spatafora J.W."/>
            <person name="Berbee M.L."/>
        </authorList>
    </citation>
    <scope>NUCLEOTIDE SEQUENCE [LARGE SCALE GENOMIC DNA]</scope>
    <source>
        <strain evidence="9 10">JEL478</strain>
    </source>
</reference>
<dbReference type="SUPFAM" id="SSF140864">
    <property type="entry name" value="TROVE domain-like"/>
    <property type="match status" value="1"/>
</dbReference>
<keyword evidence="3" id="KW-0963">Cytoplasm</keyword>
<dbReference type="InterPro" id="IPR040322">
    <property type="entry name" value="TROVE2"/>
</dbReference>
<dbReference type="STRING" id="1344416.A0A139AJF7"/>
<dbReference type="Pfam" id="PF05731">
    <property type="entry name" value="TROVE"/>
    <property type="match status" value="1"/>
</dbReference>
<evidence type="ECO:0000256" key="6">
    <source>
        <dbReference type="ARBA" id="ARBA00023274"/>
    </source>
</evidence>